<name>A0AAV9RNM8_9TELE</name>
<evidence type="ECO:0000313" key="2">
    <source>
        <dbReference type="Proteomes" id="UP001311232"/>
    </source>
</evidence>
<sequence length="106" mass="12062">MGALEARVLQVSYCTSVMIQARLEDNMRSWLPVFRRLTSGSYWRIPGPQVLSHLPPHKIFWIMSFMAGNLKAPHFPVTQVKIIKYSLFLRPPSPSHTHSDLTPGSC</sequence>
<protein>
    <submittedName>
        <fullName evidence="1">Uncharacterized protein</fullName>
    </submittedName>
</protein>
<evidence type="ECO:0000313" key="1">
    <source>
        <dbReference type="EMBL" id="KAK5610504.1"/>
    </source>
</evidence>
<organism evidence="1 2">
    <name type="scientific">Crenichthys baileyi</name>
    <name type="common">White River springfish</name>
    <dbReference type="NCBI Taxonomy" id="28760"/>
    <lineage>
        <taxon>Eukaryota</taxon>
        <taxon>Metazoa</taxon>
        <taxon>Chordata</taxon>
        <taxon>Craniata</taxon>
        <taxon>Vertebrata</taxon>
        <taxon>Euteleostomi</taxon>
        <taxon>Actinopterygii</taxon>
        <taxon>Neopterygii</taxon>
        <taxon>Teleostei</taxon>
        <taxon>Neoteleostei</taxon>
        <taxon>Acanthomorphata</taxon>
        <taxon>Ovalentaria</taxon>
        <taxon>Atherinomorphae</taxon>
        <taxon>Cyprinodontiformes</taxon>
        <taxon>Goodeidae</taxon>
        <taxon>Crenichthys</taxon>
    </lineage>
</organism>
<dbReference type="Proteomes" id="UP001311232">
    <property type="component" value="Unassembled WGS sequence"/>
</dbReference>
<keyword evidence="2" id="KW-1185">Reference proteome</keyword>
<gene>
    <name evidence="1" type="ORF">CRENBAI_003833</name>
</gene>
<dbReference type="AlphaFoldDB" id="A0AAV9RNM8"/>
<dbReference type="EMBL" id="JAHHUM010001562">
    <property type="protein sequence ID" value="KAK5610504.1"/>
    <property type="molecule type" value="Genomic_DNA"/>
</dbReference>
<reference evidence="1 2" key="1">
    <citation type="submission" date="2021-06" db="EMBL/GenBank/DDBJ databases">
        <authorList>
            <person name="Palmer J.M."/>
        </authorList>
    </citation>
    <scope>NUCLEOTIDE SEQUENCE [LARGE SCALE GENOMIC DNA]</scope>
    <source>
        <strain evidence="1 2">MEX-2019</strain>
        <tissue evidence="1">Muscle</tissue>
    </source>
</reference>
<accession>A0AAV9RNM8</accession>
<comment type="caution">
    <text evidence="1">The sequence shown here is derived from an EMBL/GenBank/DDBJ whole genome shotgun (WGS) entry which is preliminary data.</text>
</comment>
<proteinExistence type="predicted"/>